<feature type="transmembrane region" description="Helical" evidence="2">
    <location>
        <begin position="50"/>
        <end position="76"/>
    </location>
</feature>
<feature type="transmembrane region" description="Helical" evidence="2">
    <location>
        <begin position="88"/>
        <end position="111"/>
    </location>
</feature>
<protein>
    <recommendedName>
        <fullName evidence="3">DUF6534 domain-containing protein</fullName>
    </recommendedName>
</protein>
<reference evidence="4" key="1">
    <citation type="submission" date="2020-11" db="EMBL/GenBank/DDBJ databases">
        <authorList>
            <consortium name="DOE Joint Genome Institute"/>
            <person name="Ahrendt S."/>
            <person name="Riley R."/>
            <person name="Andreopoulos W."/>
            <person name="Labutti K."/>
            <person name="Pangilinan J."/>
            <person name="Ruiz-Duenas F.J."/>
            <person name="Barrasa J.M."/>
            <person name="Sanchez-Garcia M."/>
            <person name="Camarero S."/>
            <person name="Miyauchi S."/>
            <person name="Serrano A."/>
            <person name="Linde D."/>
            <person name="Babiker R."/>
            <person name="Drula E."/>
            <person name="Ayuso-Fernandez I."/>
            <person name="Pacheco R."/>
            <person name="Padilla G."/>
            <person name="Ferreira P."/>
            <person name="Barriuso J."/>
            <person name="Kellner H."/>
            <person name="Castanera R."/>
            <person name="Alfaro M."/>
            <person name="Ramirez L."/>
            <person name="Pisabarro A.G."/>
            <person name="Kuo A."/>
            <person name="Tritt A."/>
            <person name="Lipzen A."/>
            <person name="He G."/>
            <person name="Yan M."/>
            <person name="Ng V."/>
            <person name="Cullen D."/>
            <person name="Martin F."/>
            <person name="Rosso M.-N."/>
            <person name="Henrissat B."/>
            <person name="Hibbett D."/>
            <person name="Martinez A.T."/>
            <person name="Grigoriev I.V."/>
        </authorList>
    </citation>
    <scope>NUCLEOTIDE SEQUENCE</scope>
    <source>
        <strain evidence="4">CBS 247.69</strain>
    </source>
</reference>
<accession>A0A9P5Y596</accession>
<dbReference type="AlphaFoldDB" id="A0A9P5Y596"/>
<keyword evidence="5" id="KW-1185">Reference proteome</keyword>
<keyword evidence="2" id="KW-0472">Membrane</keyword>
<evidence type="ECO:0000313" key="5">
    <source>
        <dbReference type="Proteomes" id="UP000807353"/>
    </source>
</evidence>
<evidence type="ECO:0000256" key="1">
    <source>
        <dbReference type="SAM" id="MobiDB-lite"/>
    </source>
</evidence>
<dbReference type="Pfam" id="PF20152">
    <property type="entry name" value="DUF6534"/>
    <property type="match status" value="1"/>
</dbReference>
<feature type="transmembrane region" description="Helical" evidence="2">
    <location>
        <begin position="123"/>
        <end position="146"/>
    </location>
</feature>
<sequence length="363" mass="40146">MGNEKPKCYAPLNPWCRRRKTLVSFHTSSPFLLLQGIMSTTVPPPLDSTMGAMLIGVIVSAVLLGVSLVQTFYYYLDYPKDPWYLKSLVACTAVFDVTHLAMISHTVYHYLITNYHNPPSLEIMTWSVLLEALFTGVTGALVQCFYTTRVWRLSNKNVWLTGLILAIVLANAGCGTAWVILSMQLNTYEELLSISPLTISINALSTGADVLIAASLCFMLQRARTGFKKSDSMINRLMLFVVNTGVLTSICAIASLVSLLASPLTLIYASFYFCIGRLYTNSFLATLNARKSITGRIDDVSHMLVSMPPTLLTPIGSSGKSSQNISIRIDTTKERDREHLDVHSNKGHNLSDDELASPKRYLL</sequence>
<evidence type="ECO:0000259" key="3">
    <source>
        <dbReference type="Pfam" id="PF20152"/>
    </source>
</evidence>
<dbReference type="PANTHER" id="PTHR40465">
    <property type="entry name" value="CHROMOSOME 1, WHOLE GENOME SHOTGUN SEQUENCE"/>
    <property type="match status" value="1"/>
</dbReference>
<feature type="transmembrane region" description="Helical" evidence="2">
    <location>
        <begin position="158"/>
        <end position="181"/>
    </location>
</feature>
<dbReference type="EMBL" id="MU150259">
    <property type="protein sequence ID" value="KAF9463802.1"/>
    <property type="molecule type" value="Genomic_DNA"/>
</dbReference>
<feature type="transmembrane region" description="Helical" evidence="2">
    <location>
        <begin position="267"/>
        <end position="287"/>
    </location>
</feature>
<gene>
    <name evidence="4" type="ORF">BDZ94DRAFT_1321566</name>
</gene>
<dbReference type="OrthoDB" id="3263055at2759"/>
<evidence type="ECO:0000313" key="4">
    <source>
        <dbReference type="EMBL" id="KAF9463802.1"/>
    </source>
</evidence>
<proteinExistence type="predicted"/>
<dbReference type="Proteomes" id="UP000807353">
    <property type="component" value="Unassembled WGS sequence"/>
</dbReference>
<feature type="transmembrane region" description="Helical" evidence="2">
    <location>
        <begin position="21"/>
        <end position="38"/>
    </location>
</feature>
<feature type="transmembrane region" description="Helical" evidence="2">
    <location>
        <begin position="201"/>
        <end position="220"/>
    </location>
</feature>
<dbReference type="InterPro" id="IPR045339">
    <property type="entry name" value="DUF6534"/>
</dbReference>
<keyword evidence="2" id="KW-0812">Transmembrane</keyword>
<feature type="region of interest" description="Disordered" evidence="1">
    <location>
        <begin position="336"/>
        <end position="363"/>
    </location>
</feature>
<organism evidence="4 5">
    <name type="scientific">Collybia nuda</name>
    <dbReference type="NCBI Taxonomy" id="64659"/>
    <lineage>
        <taxon>Eukaryota</taxon>
        <taxon>Fungi</taxon>
        <taxon>Dikarya</taxon>
        <taxon>Basidiomycota</taxon>
        <taxon>Agaricomycotina</taxon>
        <taxon>Agaricomycetes</taxon>
        <taxon>Agaricomycetidae</taxon>
        <taxon>Agaricales</taxon>
        <taxon>Tricholomatineae</taxon>
        <taxon>Clitocybaceae</taxon>
        <taxon>Collybia</taxon>
    </lineage>
</organism>
<evidence type="ECO:0000256" key="2">
    <source>
        <dbReference type="SAM" id="Phobius"/>
    </source>
</evidence>
<feature type="domain" description="DUF6534" evidence="3">
    <location>
        <begin position="206"/>
        <end position="292"/>
    </location>
</feature>
<comment type="caution">
    <text evidence="4">The sequence shown here is derived from an EMBL/GenBank/DDBJ whole genome shotgun (WGS) entry which is preliminary data.</text>
</comment>
<name>A0A9P5Y596_9AGAR</name>
<dbReference type="PANTHER" id="PTHR40465:SF1">
    <property type="entry name" value="DUF6534 DOMAIN-CONTAINING PROTEIN"/>
    <property type="match status" value="1"/>
</dbReference>
<feature type="transmembrane region" description="Helical" evidence="2">
    <location>
        <begin position="240"/>
        <end position="261"/>
    </location>
</feature>
<keyword evidence="2" id="KW-1133">Transmembrane helix</keyword>